<dbReference type="InterPro" id="IPR003439">
    <property type="entry name" value="ABC_transporter-like_ATP-bd"/>
</dbReference>
<gene>
    <name evidence="7" type="primary">zurA</name>
    <name evidence="7" type="ORF">DB44_FF00130</name>
</gene>
<keyword evidence="4" id="KW-0547">Nucleotide-binding</keyword>
<dbReference type="FunFam" id="3.40.50.300:FF:000134">
    <property type="entry name" value="Iron-enterobactin ABC transporter ATP-binding protein"/>
    <property type="match status" value="1"/>
</dbReference>
<keyword evidence="3" id="KW-0813">Transport</keyword>
<dbReference type="InterPro" id="IPR003593">
    <property type="entry name" value="AAA+_ATPase"/>
</dbReference>
<dbReference type="PANTHER" id="PTHR42734">
    <property type="entry name" value="METAL TRANSPORT SYSTEM ATP-BINDING PROTEIN TM_0124-RELATED"/>
    <property type="match status" value="1"/>
</dbReference>
<evidence type="ECO:0000256" key="4">
    <source>
        <dbReference type="ARBA" id="ARBA00022741"/>
    </source>
</evidence>
<dbReference type="InterPro" id="IPR050153">
    <property type="entry name" value="Metal_Ion_Import_ABC"/>
</dbReference>
<name>A0A0C1JUG7_9BACT</name>
<evidence type="ECO:0000313" key="8">
    <source>
        <dbReference type="Proteomes" id="UP000031465"/>
    </source>
</evidence>
<comment type="caution">
    <text evidence="7">The sequence shown here is derived from an EMBL/GenBank/DDBJ whole genome shotgun (WGS) entry which is preliminary data.</text>
</comment>
<dbReference type="PANTHER" id="PTHR42734:SF17">
    <property type="entry name" value="METAL TRANSPORT SYSTEM ATP-BINDING PROTEIN TM_0124-RELATED"/>
    <property type="match status" value="1"/>
</dbReference>
<evidence type="ECO:0000256" key="1">
    <source>
        <dbReference type="ARBA" id="ARBA00004417"/>
    </source>
</evidence>
<dbReference type="Gene3D" id="3.40.50.300">
    <property type="entry name" value="P-loop containing nucleotide triphosphate hydrolases"/>
    <property type="match status" value="1"/>
</dbReference>
<proteinExistence type="inferred from homology"/>
<dbReference type="PATRIC" id="fig|362787.3.peg.1869"/>
<evidence type="ECO:0000259" key="6">
    <source>
        <dbReference type="PROSITE" id="PS50893"/>
    </source>
</evidence>
<dbReference type="RefSeq" id="WP_039360386.1">
    <property type="nucleotide sequence ID" value="NZ_JSAN01000128.1"/>
</dbReference>
<organism evidence="7 8">
    <name type="scientific">Candidatus Protochlamydia amoebophila</name>
    <dbReference type="NCBI Taxonomy" id="362787"/>
    <lineage>
        <taxon>Bacteria</taxon>
        <taxon>Pseudomonadati</taxon>
        <taxon>Chlamydiota</taxon>
        <taxon>Chlamydiia</taxon>
        <taxon>Parachlamydiales</taxon>
        <taxon>Parachlamydiaceae</taxon>
        <taxon>Candidatus Protochlamydia</taxon>
    </lineage>
</organism>
<dbReference type="GO" id="GO:0005886">
    <property type="term" value="C:plasma membrane"/>
    <property type="evidence" value="ECO:0007669"/>
    <property type="project" value="UniProtKB-SubCell"/>
</dbReference>
<dbReference type="GO" id="GO:0005524">
    <property type="term" value="F:ATP binding"/>
    <property type="evidence" value="ECO:0007669"/>
    <property type="project" value="UniProtKB-KW"/>
</dbReference>
<dbReference type="EMBL" id="JSAN01000128">
    <property type="protein sequence ID" value="KIC70932.1"/>
    <property type="molecule type" value="Genomic_DNA"/>
</dbReference>
<dbReference type="PROSITE" id="PS50893">
    <property type="entry name" value="ABC_TRANSPORTER_2"/>
    <property type="match status" value="1"/>
</dbReference>
<keyword evidence="5 7" id="KW-0067">ATP-binding</keyword>
<evidence type="ECO:0000256" key="3">
    <source>
        <dbReference type="ARBA" id="ARBA00022448"/>
    </source>
</evidence>
<dbReference type="InterPro" id="IPR017871">
    <property type="entry name" value="ABC_transporter-like_CS"/>
</dbReference>
<dbReference type="SMART" id="SM00382">
    <property type="entry name" value="AAA"/>
    <property type="match status" value="1"/>
</dbReference>
<dbReference type="Pfam" id="PF00005">
    <property type="entry name" value="ABC_tran"/>
    <property type="match status" value="1"/>
</dbReference>
<reference evidence="7 8" key="1">
    <citation type="journal article" date="2014" name="Mol. Biol. Evol.">
        <title>Massive expansion of Ubiquitination-related gene families within the Chlamydiae.</title>
        <authorList>
            <person name="Domman D."/>
            <person name="Collingro A."/>
            <person name="Lagkouvardos I."/>
            <person name="Gehre L."/>
            <person name="Weinmaier T."/>
            <person name="Rattei T."/>
            <person name="Subtil A."/>
            <person name="Horn M."/>
        </authorList>
    </citation>
    <scope>NUCLEOTIDE SEQUENCE [LARGE SCALE GENOMIC DNA]</scope>
    <source>
        <strain evidence="7 8">EI2</strain>
    </source>
</reference>
<protein>
    <submittedName>
        <fullName evidence="7">Zinc uptake system ATP-binding protein ZurA</fullName>
    </submittedName>
</protein>
<evidence type="ECO:0000313" key="7">
    <source>
        <dbReference type="EMBL" id="KIC70932.1"/>
    </source>
</evidence>
<dbReference type="InterPro" id="IPR027417">
    <property type="entry name" value="P-loop_NTPase"/>
</dbReference>
<evidence type="ECO:0000256" key="5">
    <source>
        <dbReference type="ARBA" id="ARBA00022840"/>
    </source>
</evidence>
<dbReference type="AlphaFoldDB" id="A0A0C1JUG7"/>
<dbReference type="CDD" id="cd03235">
    <property type="entry name" value="ABC_Metallic_Cations"/>
    <property type="match status" value="1"/>
</dbReference>
<comment type="subcellular location">
    <subcellularLocation>
        <location evidence="1">Cell inner membrane</location>
        <topology evidence="1">Peripheral membrane protein</topology>
    </subcellularLocation>
</comment>
<dbReference type="Proteomes" id="UP000031465">
    <property type="component" value="Unassembled WGS sequence"/>
</dbReference>
<accession>A0A0C1JUG7</accession>
<dbReference type="PROSITE" id="PS00211">
    <property type="entry name" value="ABC_TRANSPORTER_1"/>
    <property type="match status" value="1"/>
</dbReference>
<dbReference type="SUPFAM" id="SSF52540">
    <property type="entry name" value="P-loop containing nucleoside triphosphate hydrolases"/>
    <property type="match status" value="1"/>
</dbReference>
<evidence type="ECO:0000256" key="2">
    <source>
        <dbReference type="ARBA" id="ARBA00005417"/>
    </source>
</evidence>
<sequence length="245" mass="27261">MLPIIKVDHLTFCYDNSTILSNISFEVNPGEFIGIIGPNGGGKTTLLKLIMGFLKPENGKIEVFGKNPIAQSFQQLAYVPQSIRFDREFPISVFEVVLSGLLSQLPWYGHFSKKAKLAAYEALEKVGLKEFSRESFGTLSGGQAQRVLIARALVSKPHLLLLDEPTASVDSRAEADIYALLKELKGSMTILMVTHDLQAAIEQVERLLCIQRHVFSLQPEEVCEHFAVGLYHTPLIPTKQTPTFF</sequence>
<dbReference type="GO" id="GO:0016887">
    <property type="term" value="F:ATP hydrolysis activity"/>
    <property type="evidence" value="ECO:0007669"/>
    <property type="project" value="InterPro"/>
</dbReference>
<comment type="similarity">
    <text evidence="2">Belongs to the ABC transporter superfamily.</text>
</comment>
<feature type="domain" description="ABC transporter" evidence="6">
    <location>
        <begin position="5"/>
        <end position="237"/>
    </location>
</feature>